<reference evidence="1 2" key="2">
    <citation type="journal article" date="2017" name="Front. Plant Sci.">
        <title>Gene Classification and Mining of Molecular Markers Useful in Red Clover (Trifolium pratense) Breeding.</title>
        <authorList>
            <person name="Istvanek J."/>
            <person name="Dluhosova J."/>
            <person name="Dluhos P."/>
            <person name="Patkova L."/>
            <person name="Nedelnik J."/>
            <person name="Repkova J."/>
        </authorList>
    </citation>
    <scope>NUCLEOTIDE SEQUENCE [LARGE SCALE GENOMIC DNA]</scope>
    <source>
        <strain evidence="2">cv. Tatra</strain>
        <tissue evidence="1">Young leaves</tissue>
    </source>
</reference>
<proteinExistence type="predicted"/>
<name>A0A2K3MHD9_TRIPR</name>
<reference evidence="1 2" key="1">
    <citation type="journal article" date="2014" name="Am. J. Bot.">
        <title>Genome assembly and annotation for red clover (Trifolium pratense; Fabaceae).</title>
        <authorList>
            <person name="Istvanek J."/>
            <person name="Jaros M."/>
            <person name="Krenek A."/>
            <person name="Repkova J."/>
        </authorList>
    </citation>
    <scope>NUCLEOTIDE SEQUENCE [LARGE SCALE GENOMIC DNA]</scope>
    <source>
        <strain evidence="2">cv. Tatra</strain>
        <tissue evidence="1">Young leaves</tissue>
    </source>
</reference>
<accession>A0A2K3MHD9</accession>
<gene>
    <name evidence="1" type="ORF">L195_g046320</name>
</gene>
<evidence type="ECO:0000313" key="2">
    <source>
        <dbReference type="Proteomes" id="UP000236291"/>
    </source>
</evidence>
<dbReference type="GO" id="GO:0016740">
    <property type="term" value="F:transferase activity"/>
    <property type="evidence" value="ECO:0007669"/>
    <property type="project" value="UniProtKB-KW"/>
</dbReference>
<organism evidence="1 2">
    <name type="scientific">Trifolium pratense</name>
    <name type="common">Red clover</name>
    <dbReference type="NCBI Taxonomy" id="57577"/>
    <lineage>
        <taxon>Eukaryota</taxon>
        <taxon>Viridiplantae</taxon>
        <taxon>Streptophyta</taxon>
        <taxon>Embryophyta</taxon>
        <taxon>Tracheophyta</taxon>
        <taxon>Spermatophyta</taxon>
        <taxon>Magnoliopsida</taxon>
        <taxon>eudicotyledons</taxon>
        <taxon>Gunneridae</taxon>
        <taxon>Pentapetalae</taxon>
        <taxon>rosids</taxon>
        <taxon>fabids</taxon>
        <taxon>Fabales</taxon>
        <taxon>Fabaceae</taxon>
        <taxon>Papilionoideae</taxon>
        <taxon>50 kb inversion clade</taxon>
        <taxon>NPAAA clade</taxon>
        <taxon>Hologalegina</taxon>
        <taxon>IRL clade</taxon>
        <taxon>Trifolieae</taxon>
        <taxon>Trifolium</taxon>
    </lineage>
</organism>
<feature type="non-terminal residue" evidence="1">
    <location>
        <position position="1"/>
    </location>
</feature>
<dbReference type="Proteomes" id="UP000236291">
    <property type="component" value="Unassembled WGS sequence"/>
</dbReference>
<keyword evidence="1" id="KW-0808">Transferase</keyword>
<dbReference type="EMBL" id="ASHM01062085">
    <property type="protein sequence ID" value="PNX90197.1"/>
    <property type="molecule type" value="Genomic_DNA"/>
</dbReference>
<evidence type="ECO:0000313" key="1">
    <source>
        <dbReference type="EMBL" id="PNX90197.1"/>
    </source>
</evidence>
<sequence>GLGSSSFWFTPWTTLGRLGSLVPYVDIHDLQLSVKDVLSTDNPHTQSLYTQLPLLGYDVINNTNFKFKDSIEEAFIWTNNKNGTYTTKSGYNWLLSLGNR</sequence>
<dbReference type="AlphaFoldDB" id="A0A2K3MHD9"/>
<protein>
    <submittedName>
        <fullName evidence="1">Xylogalacturonan beta-xylosyltransferase</fullName>
    </submittedName>
</protein>
<comment type="caution">
    <text evidence="1">The sequence shown here is derived from an EMBL/GenBank/DDBJ whole genome shotgun (WGS) entry which is preliminary data.</text>
</comment>